<reference evidence="2 3" key="1">
    <citation type="journal article" date="2019" name="Commun. Biol.">
        <title>The bagworm genome reveals a unique fibroin gene that provides high tensile strength.</title>
        <authorList>
            <person name="Kono N."/>
            <person name="Nakamura H."/>
            <person name="Ohtoshi R."/>
            <person name="Tomita M."/>
            <person name="Numata K."/>
            <person name="Arakawa K."/>
        </authorList>
    </citation>
    <scope>NUCLEOTIDE SEQUENCE [LARGE SCALE GENOMIC DNA]</scope>
</reference>
<dbReference type="AlphaFoldDB" id="A0A4C1TDF4"/>
<keyword evidence="3" id="KW-1185">Reference proteome</keyword>
<evidence type="ECO:0000313" key="3">
    <source>
        <dbReference type="Proteomes" id="UP000299102"/>
    </source>
</evidence>
<name>A0A4C1TDF4_EUMVA</name>
<feature type="region of interest" description="Disordered" evidence="1">
    <location>
        <begin position="1"/>
        <end position="30"/>
    </location>
</feature>
<comment type="caution">
    <text evidence="2">The sequence shown here is derived from an EMBL/GenBank/DDBJ whole genome shotgun (WGS) entry which is preliminary data.</text>
</comment>
<dbReference type="EMBL" id="BGZK01000049">
    <property type="protein sequence ID" value="GBP12145.1"/>
    <property type="molecule type" value="Genomic_DNA"/>
</dbReference>
<sequence>MRQCLNVEDDSRPPLDRPLPTHGRRGRMTDPRARVSSVNVTFVAFICSDTIDVFARAAAARSPIHLGRRPARLRADNA</sequence>
<dbReference type="Proteomes" id="UP000299102">
    <property type="component" value="Unassembled WGS sequence"/>
</dbReference>
<protein>
    <submittedName>
        <fullName evidence="2">Uncharacterized protein</fullName>
    </submittedName>
</protein>
<organism evidence="2 3">
    <name type="scientific">Eumeta variegata</name>
    <name type="common">Bagworm moth</name>
    <name type="synonym">Eumeta japonica</name>
    <dbReference type="NCBI Taxonomy" id="151549"/>
    <lineage>
        <taxon>Eukaryota</taxon>
        <taxon>Metazoa</taxon>
        <taxon>Ecdysozoa</taxon>
        <taxon>Arthropoda</taxon>
        <taxon>Hexapoda</taxon>
        <taxon>Insecta</taxon>
        <taxon>Pterygota</taxon>
        <taxon>Neoptera</taxon>
        <taxon>Endopterygota</taxon>
        <taxon>Lepidoptera</taxon>
        <taxon>Glossata</taxon>
        <taxon>Ditrysia</taxon>
        <taxon>Tineoidea</taxon>
        <taxon>Psychidae</taxon>
        <taxon>Oiketicinae</taxon>
        <taxon>Eumeta</taxon>
    </lineage>
</organism>
<accession>A0A4C1TDF4</accession>
<evidence type="ECO:0000256" key="1">
    <source>
        <dbReference type="SAM" id="MobiDB-lite"/>
    </source>
</evidence>
<gene>
    <name evidence="2" type="ORF">EVAR_5960_1</name>
</gene>
<evidence type="ECO:0000313" key="2">
    <source>
        <dbReference type="EMBL" id="GBP12145.1"/>
    </source>
</evidence>
<proteinExistence type="predicted"/>